<organism evidence="1 2">
    <name type="scientific">Candidatus Thiomargarita nelsonii</name>
    <dbReference type="NCBI Taxonomy" id="1003181"/>
    <lineage>
        <taxon>Bacteria</taxon>
        <taxon>Pseudomonadati</taxon>
        <taxon>Pseudomonadota</taxon>
        <taxon>Gammaproteobacteria</taxon>
        <taxon>Thiotrichales</taxon>
        <taxon>Thiotrichaceae</taxon>
        <taxon>Thiomargarita</taxon>
    </lineage>
</organism>
<dbReference type="AlphaFoldDB" id="A0A0A6PG73"/>
<comment type="caution">
    <text evidence="1">The sequence shown here is derived from an EMBL/GenBank/DDBJ whole genome shotgun (WGS) entry which is preliminary data.</text>
</comment>
<dbReference type="EMBL" id="JSZA02000377">
    <property type="protein sequence ID" value="KHD09289.1"/>
    <property type="molecule type" value="Genomic_DNA"/>
</dbReference>
<dbReference type="Proteomes" id="UP000030428">
    <property type="component" value="Unassembled WGS sequence"/>
</dbReference>
<proteinExistence type="predicted"/>
<keyword evidence="2" id="KW-1185">Reference proteome</keyword>
<gene>
    <name evidence="1" type="ORF">PN36_34140</name>
</gene>
<evidence type="ECO:0000313" key="2">
    <source>
        <dbReference type="Proteomes" id="UP000030428"/>
    </source>
</evidence>
<evidence type="ECO:0000313" key="1">
    <source>
        <dbReference type="EMBL" id="KHD09289.1"/>
    </source>
</evidence>
<reference evidence="1 2" key="1">
    <citation type="journal article" date="2016" name="Front. Microbiol.">
        <title>Single-Cell (Meta-)Genomics of a Dimorphic Candidatus Thiomargarita nelsonii Reveals Genomic Plasticity.</title>
        <authorList>
            <person name="Flood B.E."/>
            <person name="Fliss P."/>
            <person name="Jones D.S."/>
            <person name="Dick G.J."/>
            <person name="Jain S."/>
            <person name="Kaster A.K."/>
            <person name="Winkel M."/>
            <person name="Mussmann M."/>
            <person name="Bailey J."/>
        </authorList>
    </citation>
    <scope>NUCLEOTIDE SEQUENCE [LARGE SCALE GENOMIC DNA]</scope>
    <source>
        <strain evidence="1">Hydrate Ridge</strain>
    </source>
</reference>
<name>A0A0A6PG73_9GAMM</name>
<sequence length="125" mass="14702">MISVIKKFLHLVVGVSKIKAHEILSHLSPVLENLFLTRGTNEALQLGMTWLSFERCCKLKKKAIEFQTKTFIDRYLNKNNQLTQKTLFIKKREEIRLQSRSISEIRCKIRGHDFIEVLVHKAFFT</sequence>
<protein>
    <submittedName>
        <fullName evidence="1">Uncharacterized protein</fullName>
    </submittedName>
</protein>
<accession>A0A0A6PG73</accession>